<evidence type="ECO:0000256" key="1">
    <source>
        <dbReference type="SAM" id="Phobius"/>
    </source>
</evidence>
<name>A0A1J5S5G4_9ZZZZ</name>
<feature type="transmembrane region" description="Helical" evidence="1">
    <location>
        <begin position="253"/>
        <end position="273"/>
    </location>
</feature>
<feature type="transmembrane region" description="Helical" evidence="1">
    <location>
        <begin position="34"/>
        <end position="53"/>
    </location>
</feature>
<feature type="transmembrane region" description="Helical" evidence="1">
    <location>
        <begin position="185"/>
        <end position="206"/>
    </location>
</feature>
<keyword evidence="1" id="KW-1133">Transmembrane helix</keyword>
<keyword evidence="1" id="KW-0812">Transmembrane</keyword>
<dbReference type="PANTHER" id="PTHR22911">
    <property type="entry name" value="ACYL-MALONYL CONDENSING ENZYME-RELATED"/>
    <property type="match status" value="1"/>
</dbReference>
<sequence length="300" mass="30807">MLPSLLTALFFALSSLFANKSLKAVGMTRANIGRLIVAAVVLGALAHTVGSGLHGAGRNWLLLSGVVGMGIGDMAFFGALPFLGSRLTVLMTQCLAAPIGALVEWLWLGTRVSPLHLVAGAIILAGVALALMPSRSNPPRVALKPVGFILGLVAAAGQGVGAVISREAAEVAGRAGQSIDGMTAAYQRTLGGLLLTLGYFAVRYALRRRRGLPADTPADATWPKHGWIVVNSACGAIIGVSCYQWALLTTPSAIVLPVVACTPLIVVPFAYWIEGERPSLRSLSGGLLAVAGAALLGLAS</sequence>
<organism evidence="3">
    <name type="scientific">mine drainage metagenome</name>
    <dbReference type="NCBI Taxonomy" id="410659"/>
    <lineage>
        <taxon>unclassified sequences</taxon>
        <taxon>metagenomes</taxon>
        <taxon>ecological metagenomes</taxon>
    </lineage>
</organism>
<feature type="transmembrane region" description="Helical" evidence="1">
    <location>
        <begin position="146"/>
        <end position="164"/>
    </location>
</feature>
<proteinExistence type="predicted"/>
<evidence type="ECO:0000313" key="3">
    <source>
        <dbReference type="EMBL" id="OIR03681.1"/>
    </source>
</evidence>
<evidence type="ECO:0000259" key="2">
    <source>
        <dbReference type="Pfam" id="PF00892"/>
    </source>
</evidence>
<feature type="transmembrane region" description="Helical" evidence="1">
    <location>
        <begin position="115"/>
        <end position="134"/>
    </location>
</feature>
<comment type="caution">
    <text evidence="3">The sequence shown here is derived from an EMBL/GenBank/DDBJ whole genome shotgun (WGS) entry which is preliminary data.</text>
</comment>
<dbReference type="Pfam" id="PF00892">
    <property type="entry name" value="EamA"/>
    <property type="match status" value="2"/>
</dbReference>
<gene>
    <name evidence="3" type="ORF">GALL_143040</name>
</gene>
<feature type="transmembrane region" description="Helical" evidence="1">
    <location>
        <begin position="60"/>
        <end position="83"/>
    </location>
</feature>
<feature type="domain" description="EamA" evidence="2">
    <location>
        <begin position="5"/>
        <end position="131"/>
    </location>
</feature>
<dbReference type="InterPro" id="IPR000620">
    <property type="entry name" value="EamA_dom"/>
</dbReference>
<dbReference type="Gene3D" id="1.10.3730.20">
    <property type="match status" value="1"/>
</dbReference>
<accession>A0A1J5S5G4</accession>
<dbReference type="SUPFAM" id="SSF103481">
    <property type="entry name" value="Multidrug resistance efflux transporter EmrE"/>
    <property type="match status" value="2"/>
</dbReference>
<protein>
    <submittedName>
        <fullName evidence="3">EamA-like transporter family protein</fullName>
    </submittedName>
</protein>
<keyword evidence="1" id="KW-0472">Membrane</keyword>
<reference evidence="3" key="1">
    <citation type="submission" date="2016-10" db="EMBL/GenBank/DDBJ databases">
        <title>Sequence of Gallionella enrichment culture.</title>
        <authorList>
            <person name="Poehlein A."/>
            <person name="Muehling M."/>
            <person name="Daniel R."/>
        </authorList>
    </citation>
    <scope>NUCLEOTIDE SEQUENCE</scope>
</reference>
<feature type="transmembrane region" description="Helical" evidence="1">
    <location>
        <begin position="279"/>
        <end position="299"/>
    </location>
</feature>
<dbReference type="PANTHER" id="PTHR22911:SF137">
    <property type="entry name" value="SOLUTE CARRIER FAMILY 35 MEMBER G2-RELATED"/>
    <property type="match status" value="1"/>
</dbReference>
<dbReference type="GO" id="GO:0016020">
    <property type="term" value="C:membrane"/>
    <property type="evidence" value="ECO:0007669"/>
    <property type="project" value="InterPro"/>
</dbReference>
<feature type="transmembrane region" description="Helical" evidence="1">
    <location>
        <begin position="226"/>
        <end position="246"/>
    </location>
</feature>
<feature type="domain" description="EamA" evidence="2">
    <location>
        <begin position="147"/>
        <end position="296"/>
    </location>
</feature>
<feature type="transmembrane region" description="Helical" evidence="1">
    <location>
        <begin position="89"/>
        <end position="108"/>
    </location>
</feature>
<dbReference type="EMBL" id="MLJW01000064">
    <property type="protein sequence ID" value="OIR03681.1"/>
    <property type="molecule type" value="Genomic_DNA"/>
</dbReference>
<dbReference type="InterPro" id="IPR037185">
    <property type="entry name" value="EmrE-like"/>
</dbReference>
<dbReference type="AlphaFoldDB" id="A0A1J5S5G4"/>